<sequence length="154" mass="17081">MTSNYISGALLPQDREQILADLAEIRTKLPFIIEMAGKAKRALPKMGDKSRAFVHKAMEVATQHPDYLPRSFDLEEMQRDVALFEAIYPIAMALNQLQAELDDTLVAVGSDAYSAALQVYRHVKAHGEGSGLDALVDDMGQRFGRKLKKTGMTE</sequence>
<name>A0A2T1DWR7_9CYAN</name>
<dbReference type="OrthoDB" id="5952844at2"/>
<reference evidence="2" key="1">
    <citation type="submission" date="2018-02" db="EMBL/GenBank/DDBJ databases">
        <authorList>
            <person name="Moore K."/>
            <person name="Momper L."/>
        </authorList>
    </citation>
    <scope>NUCLEOTIDE SEQUENCE [LARGE SCALE GENOMIC DNA]</scope>
    <source>
        <strain evidence="2">ULC18</strain>
    </source>
</reference>
<evidence type="ECO:0000313" key="2">
    <source>
        <dbReference type="Proteomes" id="UP000239576"/>
    </source>
</evidence>
<dbReference type="AlphaFoldDB" id="A0A2T1DWR7"/>
<gene>
    <name evidence="1" type="ORF">C7B82_25845</name>
</gene>
<dbReference type="RefSeq" id="WP_106259636.1">
    <property type="nucleotide sequence ID" value="NZ_CAWNSW010000111.1"/>
</dbReference>
<reference evidence="1 2" key="2">
    <citation type="submission" date="2018-03" db="EMBL/GenBank/DDBJ databases">
        <title>The ancient ancestry and fast evolution of plastids.</title>
        <authorList>
            <person name="Moore K.R."/>
            <person name="Magnabosco C."/>
            <person name="Momper L."/>
            <person name="Gold D.A."/>
            <person name="Bosak T."/>
            <person name="Fournier G.P."/>
        </authorList>
    </citation>
    <scope>NUCLEOTIDE SEQUENCE [LARGE SCALE GENOMIC DNA]</scope>
    <source>
        <strain evidence="1 2">ULC18</strain>
    </source>
</reference>
<keyword evidence="2" id="KW-1185">Reference proteome</keyword>
<dbReference type="Proteomes" id="UP000239576">
    <property type="component" value="Unassembled WGS sequence"/>
</dbReference>
<evidence type="ECO:0000313" key="1">
    <source>
        <dbReference type="EMBL" id="PSB24824.1"/>
    </source>
</evidence>
<accession>A0A2T1DWR7</accession>
<proteinExistence type="predicted"/>
<organism evidence="1 2">
    <name type="scientific">Stenomitos frigidus ULC18</name>
    <dbReference type="NCBI Taxonomy" id="2107698"/>
    <lineage>
        <taxon>Bacteria</taxon>
        <taxon>Bacillati</taxon>
        <taxon>Cyanobacteriota</taxon>
        <taxon>Cyanophyceae</taxon>
        <taxon>Leptolyngbyales</taxon>
        <taxon>Leptolyngbyaceae</taxon>
        <taxon>Stenomitos</taxon>
    </lineage>
</organism>
<protein>
    <submittedName>
        <fullName evidence="1">Uncharacterized protein</fullName>
    </submittedName>
</protein>
<dbReference type="EMBL" id="PVWK01000140">
    <property type="protein sequence ID" value="PSB24824.1"/>
    <property type="molecule type" value="Genomic_DNA"/>
</dbReference>
<comment type="caution">
    <text evidence="1">The sequence shown here is derived from an EMBL/GenBank/DDBJ whole genome shotgun (WGS) entry which is preliminary data.</text>
</comment>